<protein>
    <submittedName>
        <fullName evidence="1">Uncharacterized protein</fullName>
    </submittedName>
</protein>
<name>B4NYE7_DROYA</name>
<reference evidence="1 2" key="2">
    <citation type="journal article" date="2007" name="PLoS Biol.">
        <title>Principles of genome evolution in the Drosophila melanogaster species group.</title>
        <authorList>
            <person name="Ranz J.M."/>
            <person name="Maurin D."/>
            <person name="Chan Y.S."/>
            <person name="von Grotthuss M."/>
            <person name="Hillier L.W."/>
            <person name="Roote J."/>
            <person name="Ashburner M."/>
            <person name="Bergman C.M."/>
        </authorList>
    </citation>
    <scope>NUCLEOTIDE SEQUENCE [LARGE SCALE GENOMIC DNA]</scope>
    <source>
        <strain evidence="2">Tai18E2 / Tucson 14021-0261.01</strain>
    </source>
</reference>
<sequence length="152" mass="17614">MEEYKTIIKTSDLPHEYIYDDDKLVSNTLESELNKRDILHSAAVAAEAKPKTKKISRSIPPYPHAARLKYGVRVYEYGEPRKQSYRSNLWKEAYSILHPRLDIEETIAGKEKLRTQIHPCLHRIKGLLDPDTCPNCPRCQKPISSTKVWRLA</sequence>
<dbReference type="OrthoDB" id="7831131at2759"/>
<dbReference type="KEGG" id="dya:Dyak_GE14797"/>
<dbReference type="Proteomes" id="UP000002282">
    <property type="component" value="Chromosome 2L"/>
</dbReference>
<keyword evidence="2" id="KW-1185">Reference proteome</keyword>
<accession>B4NYE7</accession>
<evidence type="ECO:0000313" key="1">
    <source>
        <dbReference type="EMBL" id="EDW87580.1"/>
    </source>
</evidence>
<reference evidence="1 2" key="1">
    <citation type="journal article" date="2007" name="Nature">
        <title>Evolution of genes and genomes on the Drosophila phylogeny.</title>
        <authorList>
            <consortium name="Drosophila 12 Genomes Consortium"/>
            <person name="Clark A.G."/>
            <person name="Eisen M.B."/>
            <person name="Smith D.R."/>
            <person name="Bergman C.M."/>
            <person name="Oliver B."/>
            <person name="Markow T.A."/>
            <person name="Kaufman T.C."/>
            <person name="Kellis M."/>
            <person name="Gelbart W."/>
            <person name="Iyer V.N."/>
            <person name="Pollard D.A."/>
            <person name="Sackton T.B."/>
            <person name="Larracuente A.M."/>
            <person name="Singh N.D."/>
            <person name="Abad J.P."/>
            <person name="Abt D.N."/>
            <person name="Adryan B."/>
            <person name="Aguade M."/>
            <person name="Akashi H."/>
            <person name="Anderson W.W."/>
            <person name="Aquadro C.F."/>
            <person name="Ardell D.H."/>
            <person name="Arguello R."/>
            <person name="Artieri C.G."/>
            <person name="Barbash D.A."/>
            <person name="Barker D."/>
            <person name="Barsanti P."/>
            <person name="Batterham P."/>
            <person name="Batzoglou S."/>
            <person name="Begun D."/>
            <person name="Bhutkar A."/>
            <person name="Blanco E."/>
            <person name="Bosak S.A."/>
            <person name="Bradley R.K."/>
            <person name="Brand A.D."/>
            <person name="Brent M.R."/>
            <person name="Brooks A.N."/>
            <person name="Brown R.H."/>
            <person name="Butlin R.K."/>
            <person name="Caggese C."/>
            <person name="Calvi B.R."/>
            <person name="Bernardo de Carvalho A."/>
            <person name="Caspi A."/>
            <person name="Castrezana S."/>
            <person name="Celniker S.E."/>
            <person name="Chang J.L."/>
            <person name="Chapple C."/>
            <person name="Chatterji S."/>
            <person name="Chinwalla A."/>
            <person name="Civetta A."/>
            <person name="Clifton S.W."/>
            <person name="Comeron J.M."/>
            <person name="Costello J.C."/>
            <person name="Coyne J.A."/>
            <person name="Daub J."/>
            <person name="David R.G."/>
            <person name="Delcher A.L."/>
            <person name="Delehaunty K."/>
            <person name="Do C.B."/>
            <person name="Ebling H."/>
            <person name="Edwards K."/>
            <person name="Eickbush T."/>
            <person name="Evans J.D."/>
            <person name="Filipski A."/>
            <person name="Findeiss S."/>
            <person name="Freyhult E."/>
            <person name="Fulton L."/>
            <person name="Fulton R."/>
            <person name="Garcia A.C."/>
            <person name="Gardiner A."/>
            <person name="Garfield D.A."/>
            <person name="Garvin B.E."/>
            <person name="Gibson G."/>
            <person name="Gilbert D."/>
            <person name="Gnerre S."/>
            <person name="Godfrey J."/>
            <person name="Good R."/>
            <person name="Gotea V."/>
            <person name="Gravely B."/>
            <person name="Greenberg A.J."/>
            <person name="Griffiths-Jones S."/>
            <person name="Gross S."/>
            <person name="Guigo R."/>
            <person name="Gustafson E.A."/>
            <person name="Haerty W."/>
            <person name="Hahn M.W."/>
            <person name="Halligan D.L."/>
            <person name="Halpern A.L."/>
            <person name="Halter G.M."/>
            <person name="Han M.V."/>
            <person name="Heger A."/>
            <person name="Hillier L."/>
            <person name="Hinrichs A.S."/>
            <person name="Holmes I."/>
            <person name="Hoskins R.A."/>
            <person name="Hubisz M.J."/>
            <person name="Hultmark D."/>
            <person name="Huntley M.A."/>
            <person name="Jaffe D.B."/>
            <person name="Jagadeeshan S."/>
            <person name="Jeck W.R."/>
            <person name="Johnson J."/>
            <person name="Jones C.D."/>
            <person name="Jordan W.C."/>
            <person name="Karpen G.H."/>
            <person name="Kataoka E."/>
            <person name="Keightley P.D."/>
            <person name="Kheradpour P."/>
            <person name="Kirkness E.F."/>
            <person name="Koerich L.B."/>
            <person name="Kristiansen K."/>
            <person name="Kudrna D."/>
            <person name="Kulathinal R.J."/>
            <person name="Kumar S."/>
            <person name="Kwok R."/>
            <person name="Lander E."/>
            <person name="Langley C.H."/>
            <person name="Lapoint R."/>
            <person name="Lazzaro B.P."/>
            <person name="Lee S.J."/>
            <person name="Levesque L."/>
            <person name="Li R."/>
            <person name="Lin C.F."/>
            <person name="Lin M.F."/>
            <person name="Lindblad-Toh K."/>
            <person name="Llopart A."/>
            <person name="Long M."/>
            <person name="Low L."/>
            <person name="Lozovsky E."/>
            <person name="Lu J."/>
            <person name="Luo M."/>
            <person name="Machado C.A."/>
            <person name="Makalowski W."/>
            <person name="Marzo M."/>
            <person name="Matsuda M."/>
            <person name="Matzkin L."/>
            <person name="McAllister B."/>
            <person name="McBride C.S."/>
            <person name="McKernan B."/>
            <person name="McKernan K."/>
            <person name="Mendez-Lago M."/>
            <person name="Minx P."/>
            <person name="Mollenhauer M.U."/>
            <person name="Montooth K."/>
            <person name="Mount S.M."/>
            <person name="Mu X."/>
            <person name="Myers E."/>
            <person name="Negre B."/>
            <person name="Newfeld S."/>
            <person name="Nielsen R."/>
            <person name="Noor M.A."/>
            <person name="O'Grady P."/>
            <person name="Pachter L."/>
            <person name="Papaceit M."/>
            <person name="Parisi M.J."/>
            <person name="Parisi M."/>
            <person name="Parts L."/>
            <person name="Pedersen J.S."/>
            <person name="Pesole G."/>
            <person name="Phillippy A.M."/>
            <person name="Ponting C.P."/>
            <person name="Pop M."/>
            <person name="Porcelli D."/>
            <person name="Powell J.R."/>
            <person name="Prohaska S."/>
            <person name="Pruitt K."/>
            <person name="Puig M."/>
            <person name="Quesneville H."/>
            <person name="Ram K.R."/>
            <person name="Rand D."/>
            <person name="Rasmussen M.D."/>
            <person name="Reed L.K."/>
            <person name="Reenan R."/>
            <person name="Reily A."/>
            <person name="Remington K.A."/>
            <person name="Rieger T.T."/>
            <person name="Ritchie M.G."/>
            <person name="Robin C."/>
            <person name="Rogers Y.H."/>
            <person name="Rohde C."/>
            <person name="Rozas J."/>
            <person name="Rubenfield M.J."/>
            <person name="Ruiz A."/>
            <person name="Russo S."/>
            <person name="Salzberg S.L."/>
            <person name="Sanchez-Gracia A."/>
            <person name="Saranga D.J."/>
            <person name="Sato H."/>
            <person name="Schaeffer S.W."/>
            <person name="Schatz M.C."/>
            <person name="Schlenke T."/>
            <person name="Schwartz R."/>
            <person name="Segarra C."/>
            <person name="Singh R.S."/>
            <person name="Sirot L."/>
            <person name="Sirota M."/>
            <person name="Sisneros N.B."/>
            <person name="Smith C.D."/>
            <person name="Smith T.F."/>
            <person name="Spieth J."/>
            <person name="Stage D.E."/>
            <person name="Stark A."/>
            <person name="Stephan W."/>
            <person name="Strausberg R.L."/>
            <person name="Strempel S."/>
            <person name="Sturgill D."/>
            <person name="Sutton G."/>
            <person name="Sutton G.G."/>
            <person name="Tao W."/>
            <person name="Teichmann S."/>
            <person name="Tobari Y.N."/>
            <person name="Tomimura Y."/>
            <person name="Tsolas J.M."/>
            <person name="Valente V.L."/>
            <person name="Venter E."/>
            <person name="Venter J.C."/>
            <person name="Vicario S."/>
            <person name="Vieira F.G."/>
            <person name="Vilella A.J."/>
            <person name="Villasante A."/>
            <person name="Walenz B."/>
            <person name="Wang J."/>
            <person name="Wasserman M."/>
            <person name="Watts T."/>
            <person name="Wilson D."/>
            <person name="Wilson R.K."/>
            <person name="Wing R.A."/>
            <person name="Wolfner M.F."/>
            <person name="Wong A."/>
            <person name="Wong G.K."/>
            <person name="Wu C.I."/>
            <person name="Wu G."/>
            <person name="Yamamoto D."/>
            <person name="Yang H.P."/>
            <person name="Yang S.P."/>
            <person name="Yorke J.A."/>
            <person name="Yoshida K."/>
            <person name="Zdobnov E."/>
            <person name="Zhang P."/>
            <person name="Zhang Y."/>
            <person name="Zimin A.V."/>
            <person name="Baldwin J."/>
            <person name="Abdouelleil A."/>
            <person name="Abdulkadir J."/>
            <person name="Abebe A."/>
            <person name="Abera B."/>
            <person name="Abreu J."/>
            <person name="Acer S.C."/>
            <person name="Aftuck L."/>
            <person name="Alexander A."/>
            <person name="An P."/>
            <person name="Anderson E."/>
            <person name="Anderson S."/>
            <person name="Arachi H."/>
            <person name="Azer M."/>
            <person name="Bachantsang P."/>
            <person name="Barry A."/>
            <person name="Bayul T."/>
            <person name="Berlin A."/>
            <person name="Bessette D."/>
            <person name="Bloom T."/>
            <person name="Blye J."/>
            <person name="Boguslavskiy L."/>
            <person name="Bonnet C."/>
            <person name="Boukhgalter B."/>
            <person name="Bourzgui I."/>
            <person name="Brown A."/>
            <person name="Cahill P."/>
            <person name="Channer S."/>
            <person name="Cheshatsang Y."/>
            <person name="Chuda L."/>
            <person name="Citroen M."/>
            <person name="Collymore A."/>
            <person name="Cooke P."/>
            <person name="Costello M."/>
            <person name="D'Aco K."/>
            <person name="Daza R."/>
            <person name="De Haan G."/>
            <person name="DeGray S."/>
            <person name="DeMaso C."/>
            <person name="Dhargay N."/>
            <person name="Dooley K."/>
            <person name="Dooley E."/>
            <person name="Doricent M."/>
            <person name="Dorje P."/>
            <person name="Dorjee K."/>
            <person name="Dupes A."/>
            <person name="Elong R."/>
            <person name="Falk J."/>
            <person name="Farina A."/>
            <person name="Faro S."/>
            <person name="Ferguson D."/>
            <person name="Fisher S."/>
            <person name="Foley C.D."/>
            <person name="Franke A."/>
            <person name="Friedrich D."/>
            <person name="Gadbois L."/>
            <person name="Gearin G."/>
            <person name="Gearin C.R."/>
            <person name="Giannoukos G."/>
            <person name="Goode T."/>
            <person name="Graham J."/>
            <person name="Grandbois E."/>
            <person name="Grewal S."/>
            <person name="Gyaltsen K."/>
            <person name="Hafez N."/>
            <person name="Hagos B."/>
            <person name="Hall J."/>
            <person name="Henson C."/>
            <person name="Hollinger A."/>
            <person name="Honan T."/>
            <person name="Huard M.D."/>
            <person name="Hughes L."/>
            <person name="Hurhula B."/>
            <person name="Husby M.E."/>
            <person name="Kamat A."/>
            <person name="Kanga B."/>
            <person name="Kashin S."/>
            <person name="Khazanovich D."/>
            <person name="Kisner P."/>
            <person name="Lance K."/>
            <person name="Lara M."/>
            <person name="Lee W."/>
            <person name="Lennon N."/>
            <person name="Letendre F."/>
            <person name="LeVine R."/>
            <person name="Lipovsky A."/>
            <person name="Liu X."/>
            <person name="Liu J."/>
            <person name="Liu S."/>
            <person name="Lokyitsang T."/>
            <person name="Lokyitsang Y."/>
            <person name="Lubonja R."/>
            <person name="Lui A."/>
            <person name="MacDonald P."/>
            <person name="Magnisalis V."/>
            <person name="Maru K."/>
            <person name="Matthews C."/>
            <person name="McCusker W."/>
            <person name="McDonough S."/>
            <person name="Mehta T."/>
            <person name="Meldrim J."/>
            <person name="Meneus L."/>
            <person name="Mihai O."/>
            <person name="Mihalev A."/>
            <person name="Mihova T."/>
            <person name="Mittelman R."/>
            <person name="Mlenga V."/>
            <person name="Montmayeur A."/>
            <person name="Mulrain L."/>
            <person name="Navidi A."/>
            <person name="Naylor J."/>
            <person name="Negash T."/>
            <person name="Nguyen T."/>
            <person name="Nguyen N."/>
            <person name="Nicol R."/>
            <person name="Norbu C."/>
            <person name="Norbu N."/>
            <person name="Novod N."/>
            <person name="O'Neill B."/>
            <person name="Osman S."/>
            <person name="Markiewicz E."/>
            <person name="Oyono O.L."/>
            <person name="Patti C."/>
            <person name="Phunkhang P."/>
            <person name="Pierre F."/>
            <person name="Priest M."/>
            <person name="Raghuraman S."/>
            <person name="Rege F."/>
            <person name="Reyes R."/>
            <person name="Rise C."/>
            <person name="Rogov P."/>
            <person name="Ross K."/>
            <person name="Ryan E."/>
            <person name="Settipalli S."/>
            <person name="Shea T."/>
            <person name="Sherpa N."/>
            <person name="Shi L."/>
            <person name="Shih D."/>
            <person name="Sparrow T."/>
            <person name="Spaulding J."/>
            <person name="Stalker J."/>
            <person name="Stange-Thomann N."/>
            <person name="Stavropoulos S."/>
            <person name="Stone C."/>
            <person name="Strader C."/>
            <person name="Tesfaye S."/>
            <person name="Thomson T."/>
            <person name="Thoulutsang Y."/>
            <person name="Thoulutsang D."/>
            <person name="Topham K."/>
            <person name="Topping I."/>
            <person name="Tsamla T."/>
            <person name="Vassiliev H."/>
            <person name="Vo A."/>
            <person name="Wangchuk T."/>
            <person name="Wangdi T."/>
            <person name="Weiand M."/>
            <person name="Wilkinson J."/>
            <person name="Wilson A."/>
            <person name="Yadav S."/>
            <person name="Young G."/>
            <person name="Yu Q."/>
            <person name="Zembek L."/>
            <person name="Zhong D."/>
            <person name="Zimmer A."/>
            <person name="Zwirko Z."/>
            <person name="Jaffe D.B."/>
            <person name="Alvarez P."/>
            <person name="Brockman W."/>
            <person name="Butler J."/>
            <person name="Chin C."/>
            <person name="Gnerre S."/>
            <person name="Grabherr M."/>
            <person name="Kleber M."/>
            <person name="Mauceli E."/>
            <person name="MacCallum I."/>
        </authorList>
    </citation>
    <scope>NUCLEOTIDE SEQUENCE [LARGE SCALE GENOMIC DNA]</scope>
    <source>
        <strain evidence="2">Tai18E2 / Tucson 14021-0261.01</strain>
    </source>
</reference>
<dbReference type="OMA" id="RCIPPYP"/>
<evidence type="ECO:0000313" key="2">
    <source>
        <dbReference type="Proteomes" id="UP000002282"/>
    </source>
</evidence>
<dbReference type="PhylomeDB" id="B4NYE7"/>
<dbReference type="eggNOG" id="KOG1969">
    <property type="taxonomic scope" value="Eukaryota"/>
</dbReference>
<gene>
    <name evidence="1" type="primary">Dyak\GE14797</name>
    <name evidence="1" type="synonym">dyak_GLEANR_1537</name>
    <name evidence="1" type="synonym">GE14797</name>
    <name evidence="1" type="ORF">Dyak_GE14797</name>
</gene>
<organism evidence="1 2">
    <name type="scientific">Drosophila yakuba</name>
    <name type="common">Fruit fly</name>
    <dbReference type="NCBI Taxonomy" id="7245"/>
    <lineage>
        <taxon>Eukaryota</taxon>
        <taxon>Metazoa</taxon>
        <taxon>Ecdysozoa</taxon>
        <taxon>Arthropoda</taxon>
        <taxon>Hexapoda</taxon>
        <taxon>Insecta</taxon>
        <taxon>Pterygota</taxon>
        <taxon>Neoptera</taxon>
        <taxon>Endopterygota</taxon>
        <taxon>Diptera</taxon>
        <taxon>Brachycera</taxon>
        <taxon>Muscomorpha</taxon>
        <taxon>Ephydroidea</taxon>
        <taxon>Drosophilidae</taxon>
        <taxon>Drosophila</taxon>
        <taxon>Sophophora</taxon>
    </lineage>
</organism>
<dbReference type="AlphaFoldDB" id="B4NYE7"/>
<proteinExistence type="predicted"/>
<dbReference type="HOGENOM" id="CLU_1733412_0_0_1"/>
<dbReference type="EMBL" id="CM000157">
    <property type="protein sequence ID" value="EDW87580.1"/>
    <property type="molecule type" value="Genomic_DNA"/>
</dbReference>